<name>A0A7W9PQD2_9ACTN</name>
<dbReference type="EMBL" id="JACHJK010000002">
    <property type="protein sequence ID" value="MBB5926005.1"/>
    <property type="molecule type" value="Genomic_DNA"/>
</dbReference>
<gene>
    <name evidence="2" type="ORF">FHS34_001459</name>
</gene>
<proteinExistence type="predicted"/>
<dbReference type="AlphaFoldDB" id="A0A7W9PQD2"/>
<keyword evidence="3" id="KW-1185">Reference proteome</keyword>
<protein>
    <submittedName>
        <fullName evidence="2">Uncharacterized protein</fullName>
    </submittedName>
</protein>
<sequence length="296" mass="30236">MWPAWEVREHGGTTAWFHVRLAFRDGAGVDALAVLSGGCVSIEDVRAQPALSLADLTVLADWIGGPLAVACGVPSERNRAGDTGGEGTGEHIGRAATADGAGPDAGRPPDSAGPDAGRPPDSAGPDAGRPPDTDAPEADLGRATETDLGPATEADGARPVSGCPVEPDGTQAEVGRFTAADGTASDAGCLTAADGVEPDVGCVTAEDGTEPSPGCLTPAGEGPGVRCPGPRRARRPWPRGVERRRLVAEEYRAARDEGADPVLAVMDATGLSRRRSLRLIAQARDAGFLAPRHARR</sequence>
<feature type="region of interest" description="Disordered" evidence="1">
    <location>
        <begin position="72"/>
        <end position="170"/>
    </location>
</feature>
<comment type="caution">
    <text evidence="2">The sequence shown here is derived from an EMBL/GenBank/DDBJ whole genome shotgun (WGS) entry which is preliminary data.</text>
</comment>
<accession>A0A7W9PQD2</accession>
<reference evidence="2 3" key="1">
    <citation type="submission" date="2020-08" db="EMBL/GenBank/DDBJ databases">
        <title>Genomic Encyclopedia of Type Strains, Phase III (KMG-III): the genomes of soil and plant-associated and newly described type strains.</title>
        <authorList>
            <person name="Whitman W."/>
        </authorList>
    </citation>
    <scope>NUCLEOTIDE SEQUENCE [LARGE SCALE GENOMIC DNA]</scope>
    <source>
        <strain evidence="2 3">CECT 3313</strain>
    </source>
</reference>
<evidence type="ECO:0000256" key="1">
    <source>
        <dbReference type="SAM" id="MobiDB-lite"/>
    </source>
</evidence>
<evidence type="ECO:0000313" key="3">
    <source>
        <dbReference type="Proteomes" id="UP000585836"/>
    </source>
</evidence>
<dbReference type="Pfam" id="PF19720">
    <property type="entry name" value="DUF6214"/>
    <property type="match status" value="2"/>
</dbReference>
<dbReference type="Proteomes" id="UP000585836">
    <property type="component" value="Unassembled WGS sequence"/>
</dbReference>
<organism evidence="2 3">
    <name type="scientific">Streptomyces echinatus</name>
    <dbReference type="NCBI Taxonomy" id="67293"/>
    <lineage>
        <taxon>Bacteria</taxon>
        <taxon>Bacillati</taxon>
        <taxon>Actinomycetota</taxon>
        <taxon>Actinomycetes</taxon>
        <taxon>Kitasatosporales</taxon>
        <taxon>Streptomycetaceae</taxon>
        <taxon>Streptomyces</taxon>
    </lineage>
</organism>
<feature type="region of interest" description="Disordered" evidence="1">
    <location>
        <begin position="204"/>
        <end position="236"/>
    </location>
</feature>
<evidence type="ECO:0000313" key="2">
    <source>
        <dbReference type="EMBL" id="MBB5926005.1"/>
    </source>
</evidence>
<feature type="compositionally biased region" description="Low complexity" evidence="1">
    <location>
        <begin position="94"/>
        <end position="116"/>
    </location>
</feature>
<dbReference type="InterPro" id="IPR046186">
    <property type="entry name" value="DUF6214"/>
</dbReference>